<name>A0A1H5CBT1_9PSEU</name>
<sequence>MADPTPFLSTITGASAGLVAIVGGLLVNRFVGIDSEQQGAQALLDQAEERLRIADVRAKAAQEVWESFEAAEFLDEPDVLDALRRGARDVTQLDRELLARTPLTAEQVQHYLQEAAAEFALAQQQLDESIKPASELTAEQWRSVTWANADGELDDALPLPRWPRVREAAFDAVVEARAIEREKLDAAKRTKLPYAIPNINSLLLGAGFTAPMSPVARALITNRGLQRSDQSRSQLTADKERAAQRREDAQIEAYRLRERRDAIVRPDRQLWIGLGVLLYPTIVGIVLPVMTMAGGPTAFTGWIRALGVLFVTALVWLLGYMAYLAVRLSRRGRSSVGRSRK</sequence>
<evidence type="ECO:0000313" key="3">
    <source>
        <dbReference type="EMBL" id="SED64007.1"/>
    </source>
</evidence>
<dbReference type="AlphaFoldDB" id="A0A1H5CBT1"/>
<evidence type="ECO:0000313" key="4">
    <source>
        <dbReference type="Proteomes" id="UP000199622"/>
    </source>
</evidence>
<reference evidence="4" key="1">
    <citation type="submission" date="2016-10" db="EMBL/GenBank/DDBJ databases">
        <authorList>
            <person name="Varghese N."/>
            <person name="Submissions S."/>
        </authorList>
    </citation>
    <scope>NUCLEOTIDE SEQUENCE [LARGE SCALE GENOMIC DNA]</scope>
    <source>
        <strain evidence="4">DSM 44544</strain>
    </source>
</reference>
<gene>
    <name evidence="3" type="ORF">SAMN04489727_8695</name>
</gene>
<keyword evidence="2" id="KW-0812">Transmembrane</keyword>
<dbReference type="OrthoDB" id="2881855at2"/>
<dbReference type="EMBL" id="FNSO01000004">
    <property type="protein sequence ID" value="SED64007.1"/>
    <property type="molecule type" value="Genomic_DNA"/>
</dbReference>
<organism evidence="3 4">
    <name type="scientific">Amycolatopsis tolypomycina</name>
    <dbReference type="NCBI Taxonomy" id="208445"/>
    <lineage>
        <taxon>Bacteria</taxon>
        <taxon>Bacillati</taxon>
        <taxon>Actinomycetota</taxon>
        <taxon>Actinomycetes</taxon>
        <taxon>Pseudonocardiales</taxon>
        <taxon>Pseudonocardiaceae</taxon>
        <taxon>Amycolatopsis</taxon>
    </lineage>
</organism>
<keyword evidence="4" id="KW-1185">Reference proteome</keyword>
<evidence type="ECO:0000256" key="2">
    <source>
        <dbReference type="SAM" id="Phobius"/>
    </source>
</evidence>
<proteinExistence type="predicted"/>
<protein>
    <submittedName>
        <fullName evidence="3">Uncharacterized protein</fullName>
    </submittedName>
</protein>
<keyword evidence="1" id="KW-0175">Coiled coil</keyword>
<keyword evidence="2" id="KW-1133">Transmembrane helix</keyword>
<evidence type="ECO:0000256" key="1">
    <source>
        <dbReference type="SAM" id="Coils"/>
    </source>
</evidence>
<keyword evidence="2" id="KW-0472">Membrane</keyword>
<dbReference type="Proteomes" id="UP000199622">
    <property type="component" value="Unassembled WGS sequence"/>
</dbReference>
<dbReference type="RefSeq" id="WP_091318018.1">
    <property type="nucleotide sequence ID" value="NZ_FNSO01000004.1"/>
</dbReference>
<feature type="transmembrane region" description="Helical" evidence="2">
    <location>
        <begin position="270"/>
        <end position="290"/>
    </location>
</feature>
<feature type="transmembrane region" description="Helical" evidence="2">
    <location>
        <begin position="6"/>
        <end position="27"/>
    </location>
</feature>
<feature type="transmembrane region" description="Helical" evidence="2">
    <location>
        <begin position="302"/>
        <end position="326"/>
    </location>
</feature>
<accession>A0A1H5CBT1</accession>
<dbReference type="STRING" id="208445.SAMN04489727_8695"/>
<feature type="coiled-coil region" evidence="1">
    <location>
        <begin position="232"/>
        <end position="259"/>
    </location>
</feature>